<feature type="compositionally biased region" description="Basic and acidic residues" evidence="4">
    <location>
        <begin position="878"/>
        <end position="891"/>
    </location>
</feature>
<protein>
    <submittedName>
        <fullName evidence="5">Nephrocystin-3</fullName>
    </submittedName>
</protein>
<evidence type="ECO:0000313" key="5">
    <source>
        <dbReference type="EMBL" id="PFX13611.1"/>
    </source>
</evidence>
<dbReference type="InterPro" id="IPR011990">
    <property type="entry name" value="TPR-like_helical_dom_sf"/>
</dbReference>
<dbReference type="SUPFAM" id="SSF48452">
    <property type="entry name" value="TPR-like"/>
    <property type="match status" value="2"/>
</dbReference>
<dbReference type="PROSITE" id="PS50005">
    <property type="entry name" value="TPR"/>
    <property type="match status" value="3"/>
</dbReference>
<feature type="repeat" description="TPR" evidence="3">
    <location>
        <begin position="745"/>
        <end position="778"/>
    </location>
</feature>
<comment type="caution">
    <text evidence="5">The sequence shown here is derived from an EMBL/GenBank/DDBJ whole genome shotgun (WGS) entry which is preliminary data.</text>
</comment>
<dbReference type="SMART" id="SM00028">
    <property type="entry name" value="TPR"/>
    <property type="match status" value="6"/>
</dbReference>
<dbReference type="EMBL" id="LSMT01000934">
    <property type="protein sequence ID" value="PFX13611.1"/>
    <property type="molecule type" value="Genomic_DNA"/>
</dbReference>
<dbReference type="Pfam" id="PF13374">
    <property type="entry name" value="TPR_10"/>
    <property type="match status" value="1"/>
</dbReference>
<keyword evidence="6" id="KW-1185">Reference proteome</keyword>
<keyword evidence="2 3" id="KW-0802">TPR repeat</keyword>
<feature type="region of interest" description="Disordered" evidence="4">
    <location>
        <begin position="863"/>
        <end position="896"/>
    </location>
</feature>
<proteinExistence type="predicted"/>
<dbReference type="Proteomes" id="UP000225706">
    <property type="component" value="Unassembled WGS sequence"/>
</dbReference>
<feature type="repeat" description="TPR" evidence="3">
    <location>
        <begin position="578"/>
        <end position="611"/>
    </location>
</feature>
<dbReference type="AlphaFoldDB" id="A0A2B4R7I9"/>
<evidence type="ECO:0000313" key="6">
    <source>
        <dbReference type="Proteomes" id="UP000225706"/>
    </source>
</evidence>
<sequence>MQFTSLVSGIGIDSYYFKFPVREHPGKVTVKVYYTSEKGMMQSGDDLCFDYKDRIDETITVVMANQPARDAIAVGALQGLRNRSRGQRRPNPFSPPQTAGYPPVNKNGQSWPVKLLMLLVYKAAQINNLDLLQFIFRTSAGTSVFNRYKNNDVLPEDVARANGNAFLGNYLENMNKRLSTEVGGDDNIETIHWLELKHALEEKQNLHGTDDAQPVGYPDCDVNQSDYEADDEVTSSSSPSSTDADGSEIDDSERKDHGQNKMDCKLSHEQEVSASVLDAVTNVASHLNQERADPAENHADVELGSRIGTNRTASCQNMEPMDSMSRVGPCLQTTTKNTFWKQFCDETDQKEEQDNLDHLVYNQEGTDAADDHVFTSAVTTISGVSKNFTKRGSEVEKSSKASRHIQEAISSVTRVLPCTENVERLVGPFIQTKTENTLYEGTCDKRGQEEELDNHEELTGVADDSQTLAVDFLSKPKYSGCWHMTSGVSIPPLLRMDNRRDIQTSEESPVNTSTAFPACNSSQATRAQLAKLKNPKPFDASATLPADELDDPKQAGDYHKRALDIRLKELGPEHFDVAASYDNLGLVHRRLGDLKQAKDYRKRAFDIRSKELGPQHDDVATSYKLCLVQRQLGDLKQAEDYHKRAQDIRLKELGPEHVHVATSYDNLGLVQRQLGDLKQAEDYHKRAQDIRLKELGPEHVDVATSYDNLGLVQRQLGDLKQAEDYHKRALHIRLNEQGPEHVDVATSYDNLGLVHRRLGDLKQAKDYHKRALDIRLKELGPQHVDVATSYDNLGLVYHQLEELNQAEDCHKRSQDIRLRGQGTKHVDVAMCYDNESRGKATDFLCDYGFVFDCSKMKRSLVEKDGPSSAESDPKRHKKDESGSTKPKKDSNSKSVLVLTSTDVRKNNGKIYLADAKEISLLKETERGRYKKEMMFFKTMTEEDVEEELRRHFPILRNGGR</sequence>
<feature type="region of interest" description="Disordered" evidence="4">
    <location>
        <begin position="81"/>
        <end position="105"/>
    </location>
</feature>
<gene>
    <name evidence="5" type="primary">nphp3</name>
    <name evidence="5" type="ORF">AWC38_SpisGene22294</name>
</gene>
<feature type="region of interest" description="Disordered" evidence="4">
    <location>
        <begin position="533"/>
        <end position="555"/>
    </location>
</feature>
<dbReference type="PANTHER" id="PTHR45641:SF19">
    <property type="entry name" value="NEPHROCYSTIN-3"/>
    <property type="match status" value="1"/>
</dbReference>
<reference evidence="6" key="1">
    <citation type="journal article" date="2017" name="bioRxiv">
        <title>Comparative analysis of the genomes of Stylophora pistillata and Acropora digitifera provides evidence for extensive differences between species of corals.</title>
        <authorList>
            <person name="Voolstra C.R."/>
            <person name="Li Y."/>
            <person name="Liew Y.J."/>
            <person name="Baumgarten S."/>
            <person name="Zoccola D."/>
            <person name="Flot J.-F."/>
            <person name="Tambutte S."/>
            <person name="Allemand D."/>
            <person name="Aranda M."/>
        </authorList>
    </citation>
    <scope>NUCLEOTIDE SEQUENCE [LARGE SCALE GENOMIC DNA]</scope>
</reference>
<evidence type="ECO:0000256" key="4">
    <source>
        <dbReference type="SAM" id="MobiDB-lite"/>
    </source>
</evidence>
<organism evidence="5 6">
    <name type="scientific">Stylophora pistillata</name>
    <name type="common">Smooth cauliflower coral</name>
    <dbReference type="NCBI Taxonomy" id="50429"/>
    <lineage>
        <taxon>Eukaryota</taxon>
        <taxon>Metazoa</taxon>
        <taxon>Cnidaria</taxon>
        <taxon>Anthozoa</taxon>
        <taxon>Hexacorallia</taxon>
        <taxon>Scleractinia</taxon>
        <taxon>Astrocoeniina</taxon>
        <taxon>Pocilloporidae</taxon>
        <taxon>Stylophora</taxon>
    </lineage>
</organism>
<evidence type="ECO:0000256" key="2">
    <source>
        <dbReference type="ARBA" id="ARBA00022803"/>
    </source>
</evidence>
<keyword evidence="1" id="KW-0677">Repeat</keyword>
<accession>A0A2B4R7I9</accession>
<dbReference type="InterPro" id="IPR019734">
    <property type="entry name" value="TPR_rpt"/>
</dbReference>
<dbReference type="Pfam" id="PF13424">
    <property type="entry name" value="TPR_12"/>
    <property type="match status" value="3"/>
</dbReference>
<name>A0A2B4R7I9_STYPI</name>
<dbReference type="PANTHER" id="PTHR45641">
    <property type="entry name" value="TETRATRICOPEPTIDE REPEAT PROTEIN (AFU_ORTHOLOGUE AFUA_6G03870)"/>
    <property type="match status" value="1"/>
</dbReference>
<feature type="compositionally biased region" description="Basic and acidic residues" evidence="4">
    <location>
        <begin position="252"/>
        <end position="261"/>
    </location>
</feature>
<evidence type="ECO:0000256" key="1">
    <source>
        <dbReference type="ARBA" id="ARBA00022737"/>
    </source>
</evidence>
<feature type="repeat" description="TPR" evidence="3">
    <location>
        <begin position="703"/>
        <end position="736"/>
    </location>
</feature>
<evidence type="ECO:0000256" key="3">
    <source>
        <dbReference type="PROSITE-ProRule" id="PRU00339"/>
    </source>
</evidence>
<feature type="region of interest" description="Disordered" evidence="4">
    <location>
        <begin position="208"/>
        <end position="261"/>
    </location>
</feature>
<dbReference type="Gene3D" id="1.25.40.10">
    <property type="entry name" value="Tetratricopeptide repeat domain"/>
    <property type="match status" value="2"/>
</dbReference>